<evidence type="ECO:0000256" key="2">
    <source>
        <dbReference type="ARBA" id="ARBA00022801"/>
    </source>
</evidence>
<dbReference type="InterPro" id="IPR023296">
    <property type="entry name" value="Glyco_hydro_beta-prop_sf"/>
</dbReference>
<dbReference type="PROSITE" id="PS00609">
    <property type="entry name" value="GLYCOSYL_HYDROL_F32"/>
    <property type="match status" value="1"/>
</dbReference>
<keyword evidence="3 4" id="KW-0326">Glycosidase</keyword>
<comment type="caution">
    <text evidence="7">The sequence shown here is derived from an EMBL/GenBank/DDBJ whole genome shotgun (WGS) entry which is preliminary data.</text>
</comment>
<dbReference type="Gene3D" id="2.115.10.20">
    <property type="entry name" value="Glycosyl hydrolase domain, family 43"/>
    <property type="match status" value="1"/>
</dbReference>
<evidence type="ECO:0000313" key="7">
    <source>
        <dbReference type="EMBL" id="KAL2610853.1"/>
    </source>
</evidence>
<dbReference type="InterPro" id="IPR013189">
    <property type="entry name" value="Glyco_hydro_32_C"/>
</dbReference>
<accession>A0ABD1XPH5</accession>
<evidence type="ECO:0000256" key="1">
    <source>
        <dbReference type="ARBA" id="ARBA00009902"/>
    </source>
</evidence>
<dbReference type="CDD" id="cd18624">
    <property type="entry name" value="GH32_Fruct1-like"/>
    <property type="match status" value="1"/>
</dbReference>
<dbReference type="GO" id="GO:0016798">
    <property type="term" value="F:hydrolase activity, acting on glycosyl bonds"/>
    <property type="evidence" value="ECO:0007669"/>
    <property type="project" value="UniProtKB-KW"/>
</dbReference>
<dbReference type="SUPFAM" id="SSF49899">
    <property type="entry name" value="Concanavalin A-like lectins/glucanases"/>
    <property type="match status" value="1"/>
</dbReference>
<dbReference type="Proteomes" id="UP001605036">
    <property type="component" value="Unassembled WGS sequence"/>
</dbReference>
<feature type="domain" description="Glycosyl hydrolase family 32 C-terminal" evidence="6">
    <location>
        <begin position="390"/>
        <end position="584"/>
    </location>
</feature>
<protein>
    <recommendedName>
        <fullName evidence="9">Beta-fructofuranosidase</fullName>
    </recommendedName>
</protein>
<evidence type="ECO:0000256" key="4">
    <source>
        <dbReference type="RuleBase" id="RU362110"/>
    </source>
</evidence>
<feature type="domain" description="Glycosyl hydrolase family 32 N-terminal" evidence="5">
    <location>
        <begin position="54"/>
        <end position="381"/>
    </location>
</feature>
<dbReference type="Gene3D" id="2.60.120.560">
    <property type="entry name" value="Exo-inulinase, domain 1"/>
    <property type="match status" value="1"/>
</dbReference>
<evidence type="ECO:0008006" key="9">
    <source>
        <dbReference type="Google" id="ProtNLM"/>
    </source>
</evidence>
<comment type="similarity">
    <text evidence="1 4">Belongs to the glycosyl hydrolase 32 family.</text>
</comment>
<dbReference type="PANTHER" id="PTHR31953">
    <property type="entry name" value="BETA-FRUCTOFURANOSIDASE, INSOLUBLE ISOENZYME CWINV1-RELATED"/>
    <property type="match status" value="1"/>
</dbReference>
<name>A0ABD1XPH5_9MARC</name>
<dbReference type="InterPro" id="IPR050551">
    <property type="entry name" value="Fructan_Metab_Enzymes"/>
</dbReference>
<evidence type="ECO:0000259" key="5">
    <source>
        <dbReference type="Pfam" id="PF00251"/>
    </source>
</evidence>
<keyword evidence="8" id="KW-1185">Reference proteome</keyword>
<dbReference type="InterPro" id="IPR013320">
    <property type="entry name" value="ConA-like_dom_sf"/>
</dbReference>
<organism evidence="7 8">
    <name type="scientific">Riccia fluitans</name>
    <dbReference type="NCBI Taxonomy" id="41844"/>
    <lineage>
        <taxon>Eukaryota</taxon>
        <taxon>Viridiplantae</taxon>
        <taxon>Streptophyta</taxon>
        <taxon>Embryophyta</taxon>
        <taxon>Marchantiophyta</taxon>
        <taxon>Marchantiopsida</taxon>
        <taxon>Marchantiidae</taxon>
        <taxon>Marchantiales</taxon>
        <taxon>Ricciaceae</taxon>
        <taxon>Riccia</taxon>
    </lineage>
</organism>
<dbReference type="InterPro" id="IPR018053">
    <property type="entry name" value="Glyco_hydro_32_AS"/>
</dbReference>
<dbReference type="Pfam" id="PF00251">
    <property type="entry name" value="Glyco_hydro_32N"/>
    <property type="match status" value="1"/>
</dbReference>
<reference evidence="7 8" key="1">
    <citation type="submission" date="2024-09" db="EMBL/GenBank/DDBJ databases">
        <title>Chromosome-scale assembly of Riccia fluitans.</title>
        <authorList>
            <person name="Paukszto L."/>
            <person name="Sawicki J."/>
            <person name="Karawczyk K."/>
            <person name="Piernik-Szablinska J."/>
            <person name="Szczecinska M."/>
            <person name="Mazdziarz M."/>
        </authorList>
    </citation>
    <scope>NUCLEOTIDE SEQUENCE [LARGE SCALE GENOMIC DNA]</scope>
    <source>
        <strain evidence="7">Rf_01</strain>
        <tissue evidence="7">Aerial parts of the thallus</tissue>
    </source>
</reference>
<dbReference type="AlphaFoldDB" id="A0ABD1XPH5"/>
<evidence type="ECO:0000256" key="3">
    <source>
        <dbReference type="ARBA" id="ARBA00023295"/>
    </source>
</evidence>
<dbReference type="SMART" id="SM00640">
    <property type="entry name" value="Glyco_32"/>
    <property type="match status" value="1"/>
</dbReference>
<dbReference type="InterPro" id="IPR001362">
    <property type="entry name" value="Glyco_hydro_32"/>
</dbReference>
<evidence type="ECO:0000259" key="6">
    <source>
        <dbReference type="Pfam" id="PF08244"/>
    </source>
</evidence>
<keyword evidence="2 4" id="KW-0378">Hydrolase</keyword>
<gene>
    <name evidence="7" type="ORF">R1flu_022545</name>
</gene>
<dbReference type="Pfam" id="PF08244">
    <property type="entry name" value="Glyco_hydro_32C"/>
    <property type="match status" value="1"/>
</dbReference>
<evidence type="ECO:0000313" key="8">
    <source>
        <dbReference type="Proteomes" id="UP001605036"/>
    </source>
</evidence>
<dbReference type="InterPro" id="IPR013148">
    <property type="entry name" value="Glyco_hydro_32_N"/>
</dbReference>
<dbReference type="EMBL" id="JBHFFA010000007">
    <property type="protein sequence ID" value="KAL2610853.1"/>
    <property type="molecule type" value="Genomic_DNA"/>
</dbReference>
<proteinExistence type="inferred from homology"/>
<dbReference type="SUPFAM" id="SSF75005">
    <property type="entry name" value="Arabinanase/levansucrase/invertase"/>
    <property type="match status" value="1"/>
</dbReference>
<sequence length="595" mass="68164">MVGSALSTFQSERVHFQELHYQDGVHSQYREQEGSKADYEATREQSRPYRTAFHFQPSKNWMNDPNGMMYFKGWYHLFYQYNPFGALWGNIVWGHAVSKDLIHWKYLDDEFAIVGGPDWYDIYGAWSGSTTFLDDGTPAMLYTGWSNVSSEVQIQTQNLALPVDKNDPLLRRWYKSAANPVIVAEPWMDATKFRDPTEAWKGKDGYWRTLIGARLTDNVTGTAHIYKSKDFIKWKYTHDIHSLNGTGMWECPDIYPVWEERKDGLGVSASYPGIKHVMKVSLDNNKHDYYSVGVYNEETHTFTADQPSIDVGIGLRYDYGKYYASKSFFDQKTGRRILFGWVNESDSDLDAITSKGWSGIQAVPRKLWLDPKTGVDLIQVPVEELDGLHRAKVTKERFTLEAGSVTPVEGVHGPQLDVQIKFFKPEIKEDELEFLFNGTDRASLQAQEICSQMGAAHRGYYGPFGVLVLSAQDLQERTAVYYYLQVRKDRKWDAVICSDQSRSSLQTDVDKTVYGTYVRVLESEKYLTMRAIVDHSVVETFAQGGRTVVTSRVYPTLAINDAAFFYLFNNGTQDVQVHSFNAWKMESVDIVKLKL</sequence>